<feature type="region of interest" description="Disordered" evidence="1">
    <location>
        <begin position="1"/>
        <end position="36"/>
    </location>
</feature>
<feature type="compositionally biased region" description="Polar residues" evidence="1">
    <location>
        <begin position="16"/>
        <end position="34"/>
    </location>
</feature>
<dbReference type="EMBL" id="ML995487">
    <property type="protein sequence ID" value="KAF2141401.1"/>
    <property type="molecule type" value="Genomic_DNA"/>
</dbReference>
<organism evidence="2 3">
    <name type="scientific">Aplosporella prunicola CBS 121167</name>
    <dbReference type="NCBI Taxonomy" id="1176127"/>
    <lineage>
        <taxon>Eukaryota</taxon>
        <taxon>Fungi</taxon>
        <taxon>Dikarya</taxon>
        <taxon>Ascomycota</taxon>
        <taxon>Pezizomycotina</taxon>
        <taxon>Dothideomycetes</taxon>
        <taxon>Dothideomycetes incertae sedis</taxon>
        <taxon>Botryosphaeriales</taxon>
        <taxon>Aplosporellaceae</taxon>
        <taxon>Aplosporella</taxon>
    </lineage>
</organism>
<evidence type="ECO:0000313" key="2">
    <source>
        <dbReference type="EMBL" id="KAF2141401.1"/>
    </source>
</evidence>
<name>A0A6A6BFX3_9PEZI</name>
<dbReference type="Pfam" id="PF23151">
    <property type="entry name" value="NuiA_2"/>
    <property type="match status" value="1"/>
</dbReference>
<sequence length="151" mass="16561">MASDDDYAAFLEKANQDTGASSVSAQSKPINTRSVDTEVPQILQQVEEYYISDADEPFEPVSLKWDGNGLPSEDEFATLIGHKHSVSTISQKDFDPRGQYTKLVEAVKQAGSNDLGFFRAEHGSTRVEYYIVSLDRNAGRIVGLKAVAVES</sequence>
<accession>A0A6A6BFX3</accession>
<gene>
    <name evidence="2" type="ORF">K452DRAFT_327093</name>
</gene>
<dbReference type="GeneID" id="54302384"/>
<dbReference type="PANTHER" id="PTHR42093:SF1">
    <property type="match status" value="1"/>
</dbReference>
<dbReference type="OrthoDB" id="5366485at2759"/>
<evidence type="ECO:0000313" key="3">
    <source>
        <dbReference type="Proteomes" id="UP000799438"/>
    </source>
</evidence>
<dbReference type="Proteomes" id="UP000799438">
    <property type="component" value="Unassembled WGS sequence"/>
</dbReference>
<dbReference type="PANTHER" id="PTHR42093">
    <property type="match status" value="1"/>
</dbReference>
<reference evidence="2" key="1">
    <citation type="journal article" date="2020" name="Stud. Mycol.">
        <title>101 Dothideomycetes genomes: a test case for predicting lifestyles and emergence of pathogens.</title>
        <authorList>
            <person name="Haridas S."/>
            <person name="Albert R."/>
            <person name="Binder M."/>
            <person name="Bloem J."/>
            <person name="Labutti K."/>
            <person name="Salamov A."/>
            <person name="Andreopoulos B."/>
            <person name="Baker S."/>
            <person name="Barry K."/>
            <person name="Bills G."/>
            <person name="Bluhm B."/>
            <person name="Cannon C."/>
            <person name="Castanera R."/>
            <person name="Culley D."/>
            <person name="Daum C."/>
            <person name="Ezra D."/>
            <person name="Gonzalez J."/>
            <person name="Henrissat B."/>
            <person name="Kuo A."/>
            <person name="Liang C."/>
            <person name="Lipzen A."/>
            <person name="Lutzoni F."/>
            <person name="Magnuson J."/>
            <person name="Mondo S."/>
            <person name="Nolan M."/>
            <person name="Ohm R."/>
            <person name="Pangilinan J."/>
            <person name="Park H.-J."/>
            <person name="Ramirez L."/>
            <person name="Alfaro M."/>
            <person name="Sun H."/>
            <person name="Tritt A."/>
            <person name="Yoshinaga Y."/>
            <person name="Zwiers L.-H."/>
            <person name="Turgeon B."/>
            <person name="Goodwin S."/>
            <person name="Spatafora J."/>
            <person name="Crous P."/>
            <person name="Grigoriev I."/>
        </authorList>
    </citation>
    <scope>NUCLEOTIDE SEQUENCE</scope>
    <source>
        <strain evidence="2">CBS 121167</strain>
    </source>
</reference>
<dbReference type="RefSeq" id="XP_033397114.1">
    <property type="nucleotide sequence ID" value="XM_033544888.1"/>
</dbReference>
<evidence type="ECO:0000256" key="1">
    <source>
        <dbReference type="SAM" id="MobiDB-lite"/>
    </source>
</evidence>
<proteinExistence type="predicted"/>
<protein>
    <submittedName>
        <fullName evidence="2">Uncharacterized protein</fullName>
    </submittedName>
</protein>
<dbReference type="AlphaFoldDB" id="A0A6A6BFX3"/>
<dbReference type="InterPro" id="IPR056539">
    <property type="entry name" value="NuiA-like"/>
</dbReference>
<keyword evidence="3" id="KW-1185">Reference proteome</keyword>